<accession>A0A381XYM7</accession>
<name>A0A381XYM7_9ZZZZ</name>
<dbReference type="SUPFAM" id="SSF52540">
    <property type="entry name" value="P-loop containing nucleoside triphosphate hydrolases"/>
    <property type="match status" value="1"/>
</dbReference>
<evidence type="ECO:0000313" key="8">
    <source>
        <dbReference type="EMBL" id="SVA69542.1"/>
    </source>
</evidence>
<dbReference type="InterPro" id="IPR013563">
    <property type="entry name" value="Oligopep_ABC_C"/>
</dbReference>
<evidence type="ECO:0000256" key="2">
    <source>
        <dbReference type="ARBA" id="ARBA00022448"/>
    </source>
</evidence>
<dbReference type="PANTHER" id="PTHR43297:SF2">
    <property type="entry name" value="DIPEPTIDE TRANSPORT ATP-BINDING PROTEIN DPPD"/>
    <property type="match status" value="1"/>
</dbReference>
<dbReference type="GO" id="GO:0015833">
    <property type="term" value="P:peptide transport"/>
    <property type="evidence" value="ECO:0007669"/>
    <property type="project" value="InterPro"/>
</dbReference>
<dbReference type="AlphaFoldDB" id="A0A381XYM7"/>
<dbReference type="EMBL" id="UINC01016760">
    <property type="protein sequence ID" value="SVA69542.1"/>
    <property type="molecule type" value="Genomic_DNA"/>
</dbReference>
<dbReference type="InterPro" id="IPR050388">
    <property type="entry name" value="ABC_Ni/Peptide_Import"/>
</dbReference>
<reference evidence="8" key="1">
    <citation type="submission" date="2018-05" db="EMBL/GenBank/DDBJ databases">
        <authorList>
            <person name="Lanie J.A."/>
            <person name="Ng W.-L."/>
            <person name="Kazmierczak K.M."/>
            <person name="Andrzejewski T.M."/>
            <person name="Davidsen T.M."/>
            <person name="Wayne K.J."/>
            <person name="Tettelin H."/>
            <person name="Glass J.I."/>
            <person name="Rusch D."/>
            <person name="Podicherti R."/>
            <person name="Tsui H.-C.T."/>
            <person name="Winkler M.E."/>
        </authorList>
    </citation>
    <scope>NUCLEOTIDE SEQUENCE</scope>
</reference>
<dbReference type="InterPro" id="IPR003593">
    <property type="entry name" value="AAA+_ATPase"/>
</dbReference>
<keyword evidence="2" id="KW-0813">Transport</keyword>
<dbReference type="PANTHER" id="PTHR43297">
    <property type="entry name" value="OLIGOPEPTIDE TRANSPORT ATP-BINDING PROTEIN APPD"/>
    <property type="match status" value="1"/>
</dbReference>
<dbReference type="PROSITE" id="PS00211">
    <property type="entry name" value="ABC_TRANSPORTER_1"/>
    <property type="match status" value="1"/>
</dbReference>
<keyword evidence="3" id="KW-1003">Cell membrane</keyword>
<organism evidence="8">
    <name type="scientific">marine metagenome</name>
    <dbReference type="NCBI Taxonomy" id="408172"/>
    <lineage>
        <taxon>unclassified sequences</taxon>
        <taxon>metagenomes</taxon>
        <taxon>ecological metagenomes</taxon>
    </lineage>
</organism>
<dbReference type="SMART" id="SM00382">
    <property type="entry name" value="AAA"/>
    <property type="match status" value="1"/>
</dbReference>
<protein>
    <recommendedName>
        <fullName evidence="7">ABC transporter domain-containing protein</fullName>
    </recommendedName>
</protein>
<sequence>MFSKNLIEVENLEVIFKTTGGQLKAVSDVSFKMAPGETLGIVGESGCGKSVVSLSIMGLIPNPPGEIKNGNIRFGNKNLLKLSQKEMQAVRGNEIAMIFQEPMTSLNPIHTCGRQIREPLLLHGLMKKKKAIAESLELLSKVGIRNPEQIAKSFPHQLSGGMRQRVMIAMALSCSPKLLIADEPTTALDVTIEAQIISLMKQLKQKIGAGIIMISHNLALMSQVCDRIIVMYCGRIVEEGSVISLLSDPKHPYTIGLIESIPKISENRERLNTIEGTVPNPFFMPKGCSFHPRCSKRIAECEKNMPLMENHKGNRKVRCWNH</sequence>
<dbReference type="GO" id="GO:0005886">
    <property type="term" value="C:plasma membrane"/>
    <property type="evidence" value="ECO:0007669"/>
    <property type="project" value="UniProtKB-SubCell"/>
</dbReference>
<evidence type="ECO:0000259" key="7">
    <source>
        <dbReference type="PROSITE" id="PS50893"/>
    </source>
</evidence>
<dbReference type="GO" id="GO:0016887">
    <property type="term" value="F:ATP hydrolysis activity"/>
    <property type="evidence" value="ECO:0007669"/>
    <property type="project" value="InterPro"/>
</dbReference>
<keyword evidence="4" id="KW-0547">Nucleotide-binding</keyword>
<comment type="subcellular location">
    <subcellularLocation>
        <location evidence="1">Cell membrane</location>
        <topology evidence="1">Peripheral membrane protein</topology>
    </subcellularLocation>
</comment>
<gene>
    <name evidence="8" type="ORF">METZ01_LOCUS122396</name>
</gene>
<dbReference type="CDD" id="cd03257">
    <property type="entry name" value="ABC_NikE_OppD_transporters"/>
    <property type="match status" value="1"/>
</dbReference>
<dbReference type="InterPro" id="IPR027417">
    <property type="entry name" value="P-loop_NTPase"/>
</dbReference>
<dbReference type="InterPro" id="IPR003439">
    <property type="entry name" value="ABC_transporter-like_ATP-bd"/>
</dbReference>
<proteinExistence type="predicted"/>
<feature type="domain" description="ABC transporter" evidence="7">
    <location>
        <begin position="7"/>
        <end position="258"/>
    </location>
</feature>
<evidence type="ECO:0000256" key="5">
    <source>
        <dbReference type="ARBA" id="ARBA00022840"/>
    </source>
</evidence>
<keyword evidence="5" id="KW-0067">ATP-binding</keyword>
<dbReference type="FunFam" id="3.40.50.300:FF:000016">
    <property type="entry name" value="Oligopeptide ABC transporter ATP-binding component"/>
    <property type="match status" value="1"/>
</dbReference>
<evidence type="ECO:0000256" key="6">
    <source>
        <dbReference type="ARBA" id="ARBA00023136"/>
    </source>
</evidence>
<evidence type="ECO:0000256" key="4">
    <source>
        <dbReference type="ARBA" id="ARBA00022741"/>
    </source>
</evidence>
<dbReference type="PROSITE" id="PS50893">
    <property type="entry name" value="ABC_TRANSPORTER_2"/>
    <property type="match status" value="1"/>
</dbReference>
<evidence type="ECO:0000256" key="3">
    <source>
        <dbReference type="ARBA" id="ARBA00022475"/>
    </source>
</evidence>
<dbReference type="NCBIfam" id="TIGR01727">
    <property type="entry name" value="oligo_HPY"/>
    <property type="match status" value="1"/>
</dbReference>
<dbReference type="Pfam" id="PF08352">
    <property type="entry name" value="oligo_HPY"/>
    <property type="match status" value="1"/>
</dbReference>
<keyword evidence="6" id="KW-0472">Membrane</keyword>
<dbReference type="InterPro" id="IPR017871">
    <property type="entry name" value="ABC_transporter-like_CS"/>
</dbReference>
<evidence type="ECO:0000256" key="1">
    <source>
        <dbReference type="ARBA" id="ARBA00004202"/>
    </source>
</evidence>
<dbReference type="GO" id="GO:0005524">
    <property type="term" value="F:ATP binding"/>
    <property type="evidence" value="ECO:0007669"/>
    <property type="project" value="UniProtKB-KW"/>
</dbReference>
<dbReference type="Pfam" id="PF00005">
    <property type="entry name" value="ABC_tran"/>
    <property type="match status" value="1"/>
</dbReference>
<dbReference type="Gene3D" id="3.40.50.300">
    <property type="entry name" value="P-loop containing nucleotide triphosphate hydrolases"/>
    <property type="match status" value="1"/>
</dbReference>